<protein>
    <submittedName>
        <fullName evidence="1">Uncharacterized protein</fullName>
    </submittedName>
</protein>
<sequence>MMDKDCLDYYLKELGNRKGSPYGMANEALADEFFPYVKAEFQDAIMVKQGIGQYIVVTKRARTALLKRFQVSKLEHEKAISEIDGVIQTLKAETPGAATPRESR</sequence>
<reference evidence="1" key="1">
    <citation type="submission" date="2024-06" db="EMBL/GenBank/DDBJ databases">
        <title>Lacrimispora cavernae sp. nov., a novel anaerobe isolated from bat guano pile inside a cave.</title>
        <authorList>
            <person name="Miller S.L."/>
            <person name="Lu N."/>
            <person name="King J."/>
            <person name="Sankaranarayanan K."/>
            <person name="Lawson P.A."/>
        </authorList>
    </citation>
    <scope>NUCLEOTIDE SEQUENCE</scope>
    <source>
        <strain evidence="1">BS-2</strain>
    </source>
</reference>
<dbReference type="EMBL" id="CP157940">
    <property type="protein sequence ID" value="XBS54617.1"/>
    <property type="molecule type" value="Genomic_DNA"/>
</dbReference>
<organism evidence="1">
    <name type="scientific">Lacrimispora sp. BS-2</name>
    <dbReference type="NCBI Taxonomy" id="3151850"/>
    <lineage>
        <taxon>Bacteria</taxon>
        <taxon>Bacillati</taxon>
        <taxon>Bacillota</taxon>
        <taxon>Clostridia</taxon>
        <taxon>Lachnospirales</taxon>
        <taxon>Lachnospiraceae</taxon>
        <taxon>Lacrimispora</taxon>
    </lineage>
</organism>
<evidence type="ECO:0000313" key="1">
    <source>
        <dbReference type="EMBL" id="XBS54617.1"/>
    </source>
</evidence>
<dbReference type="RefSeq" id="WP_349947309.1">
    <property type="nucleotide sequence ID" value="NZ_CP157940.1"/>
</dbReference>
<dbReference type="AlphaFoldDB" id="A0AAU7PQX7"/>
<gene>
    <name evidence="1" type="ORF">ABFV83_02150</name>
</gene>
<name>A0AAU7PQX7_9FIRM</name>
<proteinExistence type="predicted"/>
<accession>A0AAU7PQX7</accession>